<dbReference type="InterPro" id="IPR025411">
    <property type="entry name" value="DUF4136"/>
</dbReference>
<comment type="caution">
    <text evidence="2">The sequence shown here is derived from an EMBL/GenBank/DDBJ whole genome shotgun (WGS) entry which is preliminary data.</text>
</comment>
<keyword evidence="3" id="KW-1185">Reference proteome</keyword>
<feature type="domain" description="DUF4136" evidence="1">
    <location>
        <begin position="30"/>
        <end position="192"/>
    </location>
</feature>
<evidence type="ECO:0000313" key="2">
    <source>
        <dbReference type="EMBL" id="MCQ6958755.1"/>
    </source>
</evidence>
<accession>A0ABT1T2B3</accession>
<evidence type="ECO:0000313" key="3">
    <source>
        <dbReference type="Proteomes" id="UP001204376"/>
    </source>
</evidence>
<organism evidence="2 3">
    <name type="scientific">Mucilaginibacter aquariorum</name>
    <dbReference type="NCBI Taxonomy" id="2967225"/>
    <lineage>
        <taxon>Bacteria</taxon>
        <taxon>Pseudomonadati</taxon>
        <taxon>Bacteroidota</taxon>
        <taxon>Sphingobacteriia</taxon>
        <taxon>Sphingobacteriales</taxon>
        <taxon>Sphingobacteriaceae</taxon>
        <taxon>Mucilaginibacter</taxon>
    </lineage>
</organism>
<evidence type="ECO:0000259" key="1">
    <source>
        <dbReference type="Pfam" id="PF13590"/>
    </source>
</evidence>
<name>A0ABT1T2B3_9SPHI</name>
<dbReference type="Proteomes" id="UP001204376">
    <property type="component" value="Unassembled WGS sequence"/>
</dbReference>
<sequence length="203" mass="23157">MKNHINFLLLLAIALLSACSGYQYYAIQSNKASFSKYRTFAWLPAADTPGHVSDLVDEKIKESVTAGLEKRGLALQTTRPDLLVRYGVQVRERVRIYNYPTYVYGPGIAYQGVTHDRHGRYFYYSFNRPFPVFVASDIVEIPYEEGTLLIDLIDRRNHQVIWRGYDSGDIDDRQRAIQDIPEGVEGILNKLPITPVLKRSAAN</sequence>
<dbReference type="Pfam" id="PF13590">
    <property type="entry name" value="DUF4136"/>
    <property type="match status" value="1"/>
</dbReference>
<protein>
    <submittedName>
        <fullName evidence="2">DUF4136 domain-containing protein</fullName>
    </submittedName>
</protein>
<dbReference type="EMBL" id="JANHOH010000002">
    <property type="protein sequence ID" value="MCQ6958755.1"/>
    <property type="molecule type" value="Genomic_DNA"/>
</dbReference>
<dbReference type="PROSITE" id="PS51257">
    <property type="entry name" value="PROKAR_LIPOPROTEIN"/>
    <property type="match status" value="1"/>
</dbReference>
<reference evidence="2 3" key="1">
    <citation type="submission" date="2022-07" db="EMBL/GenBank/DDBJ databases">
        <title>Mucilaginibacter sp. JC4.</title>
        <authorList>
            <person name="Le V."/>
            <person name="Ko S.-R."/>
            <person name="Ahn C.-Y."/>
            <person name="Oh H.-M."/>
        </authorList>
    </citation>
    <scope>NUCLEOTIDE SEQUENCE [LARGE SCALE GENOMIC DNA]</scope>
    <source>
        <strain evidence="2 3">JC4</strain>
    </source>
</reference>
<dbReference type="RefSeq" id="WP_256538952.1">
    <property type="nucleotide sequence ID" value="NZ_JANHOH010000002.1"/>
</dbReference>
<gene>
    <name evidence="2" type="ORF">NPE20_12335</name>
</gene>
<proteinExistence type="predicted"/>
<dbReference type="Gene3D" id="3.30.160.670">
    <property type="match status" value="1"/>
</dbReference>